<comment type="caution">
    <text evidence="1">The sequence shown here is derived from an EMBL/GenBank/DDBJ whole genome shotgun (WGS) entry which is preliminary data.</text>
</comment>
<dbReference type="OrthoDB" id="10469325at2759"/>
<organism evidence="1 2">
    <name type="scientific">Parasponia andersonii</name>
    <name type="common">Sponia andersonii</name>
    <dbReference type="NCBI Taxonomy" id="3476"/>
    <lineage>
        <taxon>Eukaryota</taxon>
        <taxon>Viridiplantae</taxon>
        <taxon>Streptophyta</taxon>
        <taxon>Embryophyta</taxon>
        <taxon>Tracheophyta</taxon>
        <taxon>Spermatophyta</taxon>
        <taxon>Magnoliopsida</taxon>
        <taxon>eudicotyledons</taxon>
        <taxon>Gunneridae</taxon>
        <taxon>Pentapetalae</taxon>
        <taxon>rosids</taxon>
        <taxon>fabids</taxon>
        <taxon>Rosales</taxon>
        <taxon>Cannabaceae</taxon>
        <taxon>Parasponia</taxon>
    </lineage>
</organism>
<gene>
    <name evidence="1" type="ORF">PanWU01x14_052100</name>
</gene>
<accession>A0A2P5DM65</accession>
<protein>
    <submittedName>
        <fullName evidence="1">Uncharacterized protein</fullName>
    </submittedName>
</protein>
<keyword evidence="2" id="KW-1185">Reference proteome</keyword>
<dbReference type="EMBL" id="JXTB01000029">
    <property type="protein sequence ID" value="PON74378.1"/>
    <property type="molecule type" value="Genomic_DNA"/>
</dbReference>
<dbReference type="AlphaFoldDB" id="A0A2P5DM65"/>
<evidence type="ECO:0000313" key="2">
    <source>
        <dbReference type="Proteomes" id="UP000237105"/>
    </source>
</evidence>
<proteinExistence type="predicted"/>
<reference evidence="2" key="1">
    <citation type="submission" date="2016-06" db="EMBL/GenBank/DDBJ databases">
        <title>Parallel loss of symbiosis genes in relatives of nitrogen-fixing non-legume Parasponia.</title>
        <authorList>
            <person name="Van Velzen R."/>
            <person name="Holmer R."/>
            <person name="Bu F."/>
            <person name="Rutten L."/>
            <person name="Van Zeijl A."/>
            <person name="Liu W."/>
            <person name="Santuari L."/>
            <person name="Cao Q."/>
            <person name="Sharma T."/>
            <person name="Shen D."/>
            <person name="Roswanjaya Y."/>
            <person name="Wardhani T."/>
            <person name="Kalhor M.S."/>
            <person name="Jansen J."/>
            <person name="Van den Hoogen J."/>
            <person name="Gungor B."/>
            <person name="Hartog M."/>
            <person name="Hontelez J."/>
            <person name="Verver J."/>
            <person name="Yang W.-C."/>
            <person name="Schijlen E."/>
            <person name="Repin R."/>
            <person name="Schilthuizen M."/>
            <person name="Schranz E."/>
            <person name="Heidstra R."/>
            <person name="Miyata K."/>
            <person name="Fedorova E."/>
            <person name="Kohlen W."/>
            <person name="Bisseling T."/>
            <person name="Smit S."/>
            <person name="Geurts R."/>
        </authorList>
    </citation>
    <scope>NUCLEOTIDE SEQUENCE [LARGE SCALE GENOMIC DNA]</scope>
    <source>
        <strain evidence="2">cv. WU1-14</strain>
    </source>
</reference>
<dbReference type="Proteomes" id="UP000237105">
    <property type="component" value="Unassembled WGS sequence"/>
</dbReference>
<name>A0A2P5DM65_PARAD</name>
<evidence type="ECO:0000313" key="1">
    <source>
        <dbReference type="EMBL" id="PON74378.1"/>
    </source>
</evidence>
<sequence length="116" mass="13028">MMSLQISAFNSKTMLKLQNTYKGKTETRTKKNISKIRPKKLNNVRNNGVSGLCIKPNCMSQSIATCESKQAAAPNYWHFSHVVENWIPPKNTEATPSMKTKFKTISNATSFCAARE</sequence>